<feature type="domain" description="Acyl-CoA oxidase/dehydrogenase middle" evidence="7">
    <location>
        <begin position="121"/>
        <end position="217"/>
    </location>
</feature>
<dbReference type="RefSeq" id="WP_322855741.1">
    <property type="nucleotide sequence ID" value="NZ_JAYDCJ010000003.1"/>
</dbReference>
<comment type="cofactor">
    <cofactor evidence="1 5">
        <name>FAD</name>
        <dbReference type="ChEBI" id="CHEBI:57692"/>
    </cofactor>
</comment>
<feature type="domain" description="Acyl-CoA dehydrogenase/oxidase C-terminal" evidence="6">
    <location>
        <begin position="230"/>
        <end position="378"/>
    </location>
</feature>
<evidence type="ECO:0000256" key="2">
    <source>
        <dbReference type="ARBA" id="ARBA00009347"/>
    </source>
</evidence>
<comment type="similarity">
    <text evidence="2 5">Belongs to the acyl-CoA dehydrogenase family.</text>
</comment>
<dbReference type="InterPro" id="IPR037069">
    <property type="entry name" value="AcylCoA_DH/ox_N_sf"/>
</dbReference>
<dbReference type="PROSITE" id="PS00072">
    <property type="entry name" value="ACYL_COA_DH_1"/>
    <property type="match status" value="1"/>
</dbReference>
<evidence type="ECO:0000259" key="7">
    <source>
        <dbReference type="Pfam" id="PF02770"/>
    </source>
</evidence>
<dbReference type="SUPFAM" id="SSF56645">
    <property type="entry name" value="Acyl-CoA dehydrogenase NM domain-like"/>
    <property type="match status" value="1"/>
</dbReference>
<dbReference type="PANTHER" id="PTHR43884">
    <property type="entry name" value="ACYL-COA DEHYDROGENASE"/>
    <property type="match status" value="1"/>
</dbReference>
<evidence type="ECO:0000256" key="4">
    <source>
        <dbReference type="ARBA" id="ARBA00022827"/>
    </source>
</evidence>
<evidence type="ECO:0000259" key="8">
    <source>
        <dbReference type="Pfam" id="PF02771"/>
    </source>
</evidence>
<proteinExistence type="inferred from homology"/>
<dbReference type="Gene3D" id="2.40.110.10">
    <property type="entry name" value="Butyryl-CoA Dehydrogenase, subunit A, domain 2"/>
    <property type="match status" value="1"/>
</dbReference>
<dbReference type="PIRSF" id="PIRSF016578">
    <property type="entry name" value="HsaA"/>
    <property type="match status" value="1"/>
</dbReference>
<sequence>MALDQETLNQFVDSVRRYVRERLVPLEMQVAEEDRIPEDVIEEMKEMGLFGLSIPEAFGGLGLSMSDEVAIIQEMGYTSPVFRSMFGTNVGIGSQGIIIDGTDEQKARYLPKLASGELIGSFALTEADAGSDAGSVMTSARRDGDVYVLNGSKRFITNAPRAGVFTVMARTGTREEGGRGVSAFLVDAGLPGISLGKPDKKMGQKGAHTCDVIFDNVRVPVDALIGGKEGQGFKTAMKVLDRGRLHISALSVGTAKRLIDESVSYATQRKQFGSDIASFQLVQAMLADSQTEYYAGKCMVEETARSYDAGASVAMNAASCKLYCTEMVGRVADRAVQVHGGAGYISEYCVERFYRDVRLFRLYEGTSQIQQLVIAKQIIRNAQDAA</sequence>
<dbReference type="InterPro" id="IPR036250">
    <property type="entry name" value="AcylCo_DH-like_C"/>
</dbReference>
<evidence type="ECO:0000313" key="9">
    <source>
        <dbReference type="EMBL" id="MEA1081275.1"/>
    </source>
</evidence>
<dbReference type="InterPro" id="IPR013786">
    <property type="entry name" value="AcylCoA_DH/ox_N"/>
</dbReference>
<evidence type="ECO:0000259" key="6">
    <source>
        <dbReference type="Pfam" id="PF00441"/>
    </source>
</evidence>
<gene>
    <name evidence="9" type="ORF">U5822_11385</name>
</gene>
<dbReference type="InterPro" id="IPR006091">
    <property type="entry name" value="Acyl-CoA_Oxase/DH_mid-dom"/>
</dbReference>
<keyword evidence="5" id="KW-0560">Oxidoreductase</keyword>
<dbReference type="Pfam" id="PF02771">
    <property type="entry name" value="Acyl-CoA_dh_N"/>
    <property type="match status" value="1"/>
</dbReference>
<keyword evidence="10" id="KW-1185">Reference proteome</keyword>
<dbReference type="Gene3D" id="1.10.540.10">
    <property type="entry name" value="Acyl-CoA dehydrogenase/oxidase, N-terminal domain"/>
    <property type="match status" value="1"/>
</dbReference>
<evidence type="ECO:0000256" key="5">
    <source>
        <dbReference type="RuleBase" id="RU362125"/>
    </source>
</evidence>
<comment type="caution">
    <text evidence="9">The sequence shown here is derived from an EMBL/GenBank/DDBJ whole genome shotgun (WGS) entry which is preliminary data.</text>
</comment>
<name>A0ABU5NZP0_9GAMM</name>
<dbReference type="InterPro" id="IPR009100">
    <property type="entry name" value="AcylCoA_DH/oxidase_NM_dom_sf"/>
</dbReference>
<dbReference type="InterPro" id="IPR046373">
    <property type="entry name" value="Acyl-CoA_Oxase/DH_mid-dom_sf"/>
</dbReference>
<evidence type="ECO:0000256" key="3">
    <source>
        <dbReference type="ARBA" id="ARBA00022630"/>
    </source>
</evidence>
<dbReference type="InterPro" id="IPR006089">
    <property type="entry name" value="Acyl-CoA_DH_CS"/>
</dbReference>
<evidence type="ECO:0000256" key="1">
    <source>
        <dbReference type="ARBA" id="ARBA00001974"/>
    </source>
</evidence>
<organism evidence="9 10">
    <name type="scientific">Marinobacter qingdaonensis</name>
    <dbReference type="NCBI Taxonomy" id="3108486"/>
    <lineage>
        <taxon>Bacteria</taxon>
        <taxon>Pseudomonadati</taxon>
        <taxon>Pseudomonadota</taxon>
        <taxon>Gammaproteobacteria</taxon>
        <taxon>Pseudomonadales</taxon>
        <taxon>Marinobacteraceae</taxon>
        <taxon>Marinobacter</taxon>
    </lineage>
</organism>
<dbReference type="Gene3D" id="1.20.140.10">
    <property type="entry name" value="Butyryl-CoA Dehydrogenase, subunit A, domain 3"/>
    <property type="match status" value="1"/>
</dbReference>
<keyword evidence="4 5" id="KW-0274">FAD</keyword>
<keyword evidence="3 5" id="KW-0285">Flavoprotein</keyword>
<dbReference type="Pfam" id="PF02770">
    <property type="entry name" value="Acyl-CoA_dh_M"/>
    <property type="match status" value="1"/>
</dbReference>
<dbReference type="SUPFAM" id="SSF47203">
    <property type="entry name" value="Acyl-CoA dehydrogenase C-terminal domain-like"/>
    <property type="match status" value="1"/>
</dbReference>
<dbReference type="PROSITE" id="PS00073">
    <property type="entry name" value="ACYL_COA_DH_2"/>
    <property type="match status" value="1"/>
</dbReference>
<dbReference type="Proteomes" id="UP001305746">
    <property type="component" value="Unassembled WGS sequence"/>
</dbReference>
<dbReference type="Pfam" id="PF00441">
    <property type="entry name" value="Acyl-CoA_dh_1"/>
    <property type="match status" value="1"/>
</dbReference>
<accession>A0ABU5NZP0</accession>
<protein>
    <submittedName>
        <fullName evidence="9">Acyl-CoA dehydrogenase family protein</fullName>
    </submittedName>
</protein>
<dbReference type="PANTHER" id="PTHR43884:SF9">
    <property type="entry name" value="COMPLEX I ASSEMBLY FACTOR ACAD9, MITOCHONDRIAL"/>
    <property type="match status" value="1"/>
</dbReference>
<reference evidence="9 10" key="1">
    <citation type="submission" date="2023-12" db="EMBL/GenBank/DDBJ databases">
        <title>Marinobacter qingdaonensis sp. nov., isolated from the intertidal sediment of Qingdao, PR China.</title>
        <authorList>
            <person name="Li Y."/>
        </authorList>
    </citation>
    <scope>NUCLEOTIDE SEQUENCE [LARGE SCALE GENOMIC DNA]</scope>
    <source>
        <strain evidence="9 10">ASW11-75</strain>
    </source>
</reference>
<feature type="domain" description="Acyl-CoA dehydrogenase/oxidase N-terminal" evidence="8">
    <location>
        <begin position="6"/>
        <end position="117"/>
    </location>
</feature>
<dbReference type="InterPro" id="IPR009075">
    <property type="entry name" value="AcylCo_DH/oxidase_C"/>
</dbReference>
<dbReference type="EMBL" id="JAYDCJ010000003">
    <property type="protein sequence ID" value="MEA1081275.1"/>
    <property type="molecule type" value="Genomic_DNA"/>
</dbReference>
<evidence type="ECO:0000313" key="10">
    <source>
        <dbReference type="Proteomes" id="UP001305746"/>
    </source>
</evidence>